<dbReference type="GO" id="GO:0023052">
    <property type="term" value="P:signaling"/>
    <property type="evidence" value="ECO:0007669"/>
    <property type="project" value="InterPro"/>
</dbReference>
<dbReference type="EMBL" id="GEDC01004160">
    <property type="protein sequence ID" value="JAS33138.1"/>
    <property type="molecule type" value="Transcribed_RNA"/>
</dbReference>
<accession>A0A1B6E5F0</accession>
<feature type="region of interest" description="Disordered" evidence="2">
    <location>
        <begin position="383"/>
        <end position="402"/>
    </location>
</feature>
<organism evidence="3">
    <name type="scientific">Clastoptera arizonana</name>
    <name type="common">Arizona spittle bug</name>
    <dbReference type="NCBI Taxonomy" id="38151"/>
    <lineage>
        <taxon>Eukaryota</taxon>
        <taxon>Metazoa</taxon>
        <taxon>Ecdysozoa</taxon>
        <taxon>Arthropoda</taxon>
        <taxon>Hexapoda</taxon>
        <taxon>Insecta</taxon>
        <taxon>Pterygota</taxon>
        <taxon>Neoptera</taxon>
        <taxon>Paraneoptera</taxon>
        <taxon>Hemiptera</taxon>
        <taxon>Auchenorrhyncha</taxon>
        <taxon>Cercopoidea</taxon>
        <taxon>Clastopteridae</taxon>
        <taxon>Clastoptera</taxon>
    </lineage>
</organism>
<evidence type="ECO:0008006" key="4">
    <source>
        <dbReference type="Google" id="ProtNLM"/>
    </source>
</evidence>
<feature type="region of interest" description="Disordered" evidence="2">
    <location>
        <begin position="158"/>
        <end position="178"/>
    </location>
</feature>
<dbReference type="GO" id="GO:0060090">
    <property type="term" value="F:molecular adaptor activity"/>
    <property type="evidence" value="ECO:0007669"/>
    <property type="project" value="TreeGrafter"/>
</dbReference>
<proteinExistence type="inferred from homology"/>
<dbReference type="GO" id="GO:0099572">
    <property type="term" value="C:postsynaptic specialization"/>
    <property type="evidence" value="ECO:0007669"/>
    <property type="project" value="TreeGrafter"/>
</dbReference>
<feature type="region of interest" description="Disordered" evidence="2">
    <location>
        <begin position="115"/>
        <end position="139"/>
    </location>
</feature>
<name>A0A1B6E5F0_9HEMI</name>
<protein>
    <recommendedName>
        <fullName evidence="4">Disks large-associated protein 1</fullName>
    </recommendedName>
</protein>
<dbReference type="GO" id="GO:0098978">
    <property type="term" value="C:glutamatergic synapse"/>
    <property type="evidence" value="ECO:0007669"/>
    <property type="project" value="TreeGrafter"/>
</dbReference>
<dbReference type="PANTHER" id="PTHR12353">
    <property type="entry name" value="DISKS LARGE-ASSOCIATED PROTEIN DAP SAP90/PSD-95-ASSOCIATED PROTEIN"/>
    <property type="match status" value="1"/>
</dbReference>
<comment type="similarity">
    <text evidence="1">Belongs to the SAPAP family.</text>
</comment>
<gene>
    <name evidence="3" type="ORF">g.11904</name>
</gene>
<feature type="compositionally biased region" description="Polar residues" evidence="2">
    <location>
        <begin position="115"/>
        <end position="125"/>
    </location>
</feature>
<feature type="region of interest" description="Disordered" evidence="2">
    <location>
        <begin position="318"/>
        <end position="374"/>
    </location>
</feature>
<feature type="compositionally biased region" description="Polar residues" evidence="2">
    <location>
        <begin position="332"/>
        <end position="366"/>
    </location>
</feature>
<evidence type="ECO:0000313" key="3">
    <source>
        <dbReference type="EMBL" id="JAS33138.1"/>
    </source>
</evidence>
<reference evidence="3" key="1">
    <citation type="submission" date="2015-12" db="EMBL/GenBank/DDBJ databases">
        <title>De novo transcriptome assembly of four potential Pierce s Disease insect vectors from Arizona vineyards.</title>
        <authorList>
            <person name="Tassone E.E."/>
        </authorList>
    </citation>
    <scope>NUCLEOTIDE SEQUENCE</scope>
</reference>
<dbReference type="Pfam" id="PF03359">
    <property type="entry name" value="GKAP"/>
    <property type="match status" value="1"/>
</dbReference>
<evidence type="ECO:0000256" key="1">
    <source>
        <dbReference type="ARBA" id="ARBA00008839"/>
    </source>
</evidence>
<dbReference type="InterPro" id="IPR005026">
    <property type="entry name" value="SAPAP"/>
</dbReference>
<dbReference type="PANTHER" id="PTHR12353:SF31">
    <property type="entry name" value="LD44824P"/>
    <property type="match status" value="1"/>
</dbReference>
<evidence type="ECO:0000256" key="2">
    <source>
        <dbReference type="SAM" id="MobiDB-lite"/>
    </source>
</evidence>
<dbReference type="AlphaFoldDB" id="A0A1B6E5F0"/>
<sequence length="402" mass="45008">MEHRSDISGDKIIDTCNTRINKSSNMTSKKELNSNGCTSVNTTTTYTNSSSMRMSESHFSCETNCFNKYSPLSQNFKEKSNSETASTSSSDSFSFIVQRVERLYGPGALAQGFYTRNKTQFSPPSQEREREEEYQNDNTESLPVLKLLRPEFRAQLSLAKRKSSNQRNNDSNGEAKERIIPIAIEQDLSEPDATVKEREVINPPSQKDGHFYLQLVCNEMKTLERLASDIETELENQATVPEDIAGRLRAAAGKARLLASQKLSQFKGLCQKNINQDTSEDFPTTCEDLAGFWDMVSIQINSVHEEFDKINKLKASGWTKDSLSDDDKSSKASATNGTTPTRRSKVNSKVNASAVKTNIGKTSNASKARDEERKRLIEERRKAMKKNLNSGANKDTVFVLAE</sequence>